<dbReference type="Proteomes" id="UP001211065">
    <property type="component" value="Unassembled WGS sequence"/>
</dbReference>
<keyword evidence="1" id="KW-0862">Zinc</keyword>
<feature type="compositionally biased region" description="Polar residues" evidence="2">
    <location>
        <begin position="207"/>
        <end position="217"/>
    </location>
</feature>
<dbReference type="PROSITE" id="PS50157">
    <property type="entry name" value="ZINC_FINGER_C2H2_2"/>
    <property type="match status" value="1"/>
</dbReference>
<dbReference type="InterPro" id="IPR036236">
    <property type="entry name" value="Znf_C2H2_sf"/>
</dbReference>
<evidence type="ECO:0000313" key="4">
    <source>
        <dbReference type="EMBL" id="KAJ3216441.1"/>
    </source>
</evidence>
<sequence>MNSNKNFTYTSVMKNSIQQNSLEVKQDQNLSTQKNGKKSKIVHPYFIQKQLTEQKKKPFNESNLAQNLNSIVSNQYELKNFALEPSSIGMTRPEGSHINPTPYRSVMNNDTNLQNYPSSHLQQHPPYQLPKPSLLIPTTSPKSPSSYSNVTTPSPTQYHAKSKYCTYILESGLQCQNRVSNNNALVGLCYRHFTREPSPQMKPDTPPNRQKTTNHSKTLSTRAATQTTQTNTYSIQTKGAYTCMHPDCANIFPKKYYKFPCLLVSHQKIHSDVKPYTCERCAANFMRLHDLNRHVRNMHQYLKCNHCDIVLQKFEMRSHLKFAHNIKQFGNNQF</sequence>
<evidence type="ECO:0000259" key="3">
    <source>
        <dbReference type="PROSITE" id="PS50157"/>
    </source>
</evidence>
<evidence type="ECO:0000256" key="2">
    <source>
        <dbReference type="SAM" id="MobiDB-lite"/>
    </source>
</evidence>
<name>A0AAD5XUM3_9FUNG</name>
<protein>
    <recommendedName>
        <fullName evidence="3">C2H2-type domain-containing protein</fullName>
    </recommendedName>
</protein>
<keyword evidence="1" id="KW-0479">Metal-binding</keyword>
<comment type="caution">
    <text evidence="4">The sequence shown here is derived from an EMBL/GenBank/DDBJ whole genome shotgun (WGS) entry which is preliminary data.</text>
</comment>
<feature type="compositionally biased region" description="Low complexity" evidence="2">
    <location>
        <begin position="218"/>
        <end position="229"/>
    </location>
</feature>
<gene>
    <name evidence="4" type="ORF">HK099_005870</name>
</gene>
<feature type="domain" description="C2H2-type" evidence="3">
    <location>
        <begin position="276"/>
        <end position="304"/>
    </location>
</feature>
<keyword evidence="5" id="KW-1185">Reference proteome</keyword>
<dbReference type="Gene3D" id="3.30.160.60">
    <property type="entry name" value="Classic Zinc Finger"/>
    <property type="match status" value="1"/>
</dbReference>
<reference evidence="4" key="1">
    <citation type="submission" date="2020-05" db="EMBL/GenBank/DDBJ databases">
        <title>Phylogenomic resolution of chytrid fungi.</title>
        <authorList>
            <person name="Stajich J.E."/>
            <person name="Amses K."/>
            <person name="Simmons R."/>
            <person name="Seto K."/>
            <person name="Myers J."/>
            <person name="Bonds A."/>
            <person name="Quandt C.A."/>
            <person name="Barry K."/>
            <person name="Liu P."/>
            <person name="Grigoriev I."/>
            <person name="Longcore J.E."/>
            <person name="James T.Y."/>
        </authorList>
    </citation>
    <scope>NUCLEOTIDE SEQUENCE</scope>
    <source>
        <strain evidence="4">JEL0476</strain>
    </source>
</reference>
<dbReference type="EMBL" id="JADGJW010000479">
    <property type="protein sequence ID" value="KAJ3216441.1"/>
    <property type="molecule type" value="Genomic_DNA"/>
</dbReference>
<evidence type="ECO:0000313" key="5">
    <source>
        <dbReference type="Proteomes" id="UP001211065"/>
    </source>
</evidence>
<dbReference type="SUPFAM" id="SSF57667">
    <property type="entry name" value="beta-beta-alpha zinc fingers"/>
    <property type="match status" value="1"/>
</dbReference>
<feature type="region of interest" description="Disordered" evidence="2">
    <location>
        <begin position="196"/>
        <end position="229"/>
    </location>
</feature>
<proteinExistence type="predicted"/>
<dbReference type="SMART" id="SM00355">
    <property type="entry name" value="ZnF_C2H2"/>
    <property type="match status" value="3"/>
</dbReference>
<dbReference type="GO" id="GO:0008270">
    <property type="term" value="F:zinc ion binding"/>
    <property type="evidence" value="ECO:0007669"/>
    <property type="project" value="UniProtKB-KW"/>
</dbReference>
<feature type="compositionally biased region" description="Polar residues" evidence="2">
    <location>
        <begin position="106"/>
        <end position="122"/>
    </location>
</feature>
<feature type="region of interest" description="Disordered" evidence="2">
    <location>
        <begin position="87"/>
        <end position="154"/>
    </location>
</feature>
<dbReference type="AlphaFoldDB" id="A0AAD5XUM3"/>
<accession>A0AAD5XUM3</accession>
<evidence type="ECO:0000256" key="1">
    <source>
        <dbReference type="PROSITE-ProRule" id="PRU00042"/>
    </source>
</evidence>
<dbReference type="PROSITE" id="PS00028">
    <property type="entry name" value="ZINC_FINGER_C2H2_1"/>
    <property type="match status" value="1"/>
</dbReference>
<feature type="compositionally biased region" description="Low complexity" evidence="2">
    <location>
        <begin position="132"/>
        <end position="148"/>
    </location>
</feature>
<keyword evidence="1" id="KW-0863">Zinc-finger</keyword>
<organism evidence="4 5">
    <name type="scientific">Clydaea vesicula</name>
    <dbReference type="NCBI Taxonomy" id="447962"/>
    <lineage>
        <taxon>Eukaryota</taxon>
        <taxon>Fungi</taxon>
        <taxon>Fungi incertae sedis</taxon>
        <taxon>Chytridiomycota</taxon>
        <taxon>Chytridiomycota incertae sedis</taxon>
        <taxon>Chytridiomycetes</taxon>
        <taxon>Lobulomycetales</taxon>
        <taxon>Lobulomycetaceae</taxon>
        <taxon>Clydaea</taxon>
    </lineage>
</organism>
<dbReference type="InterPro" id="IPR013087">
    <property type="entry name" value="Znf_C2H2_type"/>
</dbReference>